<name>X0WZB1_9ZZZZ</name>
<protein>
    <recommendedName>
        <fullName evidence="2">Amine oxidase domain-containing protein</fullName>
    </recommendedName>
</protein>
<gene>
    <name evidence="1" type="ORF">S01H1_74363</name>
</gene>
<evidence type="ECO:0008006" key="2">
    <source>
        <dbReference type="Google" id="ProtNLM"/>
    </source>
</evidence>
<reference evidence="1" key="1">
    <citation type="journal article" date="2014" name="Front. Microbiol.">
        <title>High frequency of phylogenetically diverse reductive dehalogenase-homologous genes in deep subseafloor sedimentary metagenomes.</title>
        <authorList>
            <person name="Kawai M."/>
            <person name="Futagami T."/>
            <person name="Toyoda A."/>
            <person name="Takaki Y."/>
            <person name="Nishi S."/>
            <person name="Hori S."/>
            <person name="Arai W."/>
            <person name="Tsubouchi T."/>
            <person name="Morono Y."/>
            <person name="Uchiyama I."/>
            <person name="Ito T."/>
            <person name="Fujiyama A."/>
            <person name="Inagaki F."/>
            <person name="Takami H."/>
        </authorList>
    </citation>
    <scope>NUCLEOTIDE SEQUENCE</scope>
    <source>
        <strain evidence="1">Expedition CK06-06</strain>
    </source>
</reference>
<proteinExistence type="predicted"/>
<sequence>ILKKSLSHIYWLNVSDPSIPFVAAIEHTNFIDRSAYGGKHILYLSNYLAKDSPLYQADVDELLAVYLPHLKRINPEFEPGWIEDCHLFSDDAGQPIVSTNYARQIPEHRTPIAGLYLANTTQIYPEDRGMNYSVRLGMNISKMVAE</sequence>
<accession>X0WZB1</accession>
<feature type="non-terminal residue" evidence="1">
    <location>
        <position position="1"/>
    </location>
</feature>
<organism evidence="1">
    <name type="scientific">marine sediment metagenome</name>
    <dbReference type="NCBI Taxonomy" id="412755"/>
    <lineage>
        <taxon>unclassified sequences</taxon>
        <taxon>metagenomes</taxon>
        <taxon>ecological metagenomes</taxon>
    </lineage>
</organism>
<dbReference type="EMBL" id="BARS01049749">
    <property type="protein sequence ID" value="GAG36299.1"/>
    <property type="molecule type" value="Genomic_DNA"/>
</dbReference>
<comment type="caution">
    <text evidence="1">The sequence shown here is derived from an EMBL/GenBank/DDBJ whole genome shotgun (WGS) entry which is preliminary data.</text>
</comment>
<dbReference type="AlphaFoldDB" id="X0WZB1"/>
<evidence type="ECO:0000313" key="1">
    <source>
        <dbReference type="EMBL" id="GAG36299.1"/>
    </source>
</evidence>